<dbReference type="AlphaFoldDB" id="A0A919V1B8"/>
<evidence type="ECO:0000256" key="2">
    <source>
        <dbReference type="SAM" id="SignalP"/>
    </source>
</evidence>
<evidence type="ECO:0000313" key="3">
    <source>
        <dbReference type="EMBL" id="GII79574.1"/>
    </source>
</evidence>
<reference evidence="3" key="1">
    <citation type="submission" date="2021-01" db="EMBL/GenBank/DDBJ databases">
        <title>Whole genome shotgun sequence of Sphaerisporangium rufum NBRC 109079.</title>
        <authorList>
            <person name="Komaki H."/>
            <person name="Tamura T."/>
        </authorList>
    </citation>
    <scope>NUCLEOTIDE SEQUENCE</scope>
    <source>
        <strain evidence="3">NBRC 109079</strain>
    </source>
</reference>
<feature type="region of interest" description="Disordered" evidence="1">
    <location>
        <begin position="53"/>
        <end position="90"/>
    </location>
</feature>
<proteinExistence type="predicted"/>
<organism evidence="3 4">
    <name type="scientific">Sphaerisporangium rufum</name>
    <dbReference type="NCBI Taxonomy" id="1381558"/>
    <lineage>
        <taxon>Bacteria</taxon>
        <taxon>Bacillati</taxon>
        <taxon>Actinomycetota</taxon>
        <taxon>Actinomycetes</taxon>
        <taxon>Streptosporangiales</taxon>
        <taxon>Streptosporangiaceae</taxon>
        <taxon>Sphaerisporangium</taxon>
    </lineage>
</organism>
<protein>
    <submittedName>
        <fullName evidence="3">Uncharacterized protein</fullName>
    </submittedName>
</protein>
<keyword evidence="4" id="KW-1185">Reference proteome</keyword>
<feature type="signal peptide" evidence="2">
    <location>
        <begin position="1"/>
        <end position="18"/>
    </location>
</feature>
<sequence>MTASLRVPALVVAAVLLAAGCGGGTAGDAAAVPSASTTPGGGAAFADCLRAHGVAPPTGRPGGASTPRPDASPFARPSGGPGGPGAMNPQWRAAFEACRSLAPRGGRGPGRPDDSALRAFRSCMKDNGADLAEGEGRRRLDTGDPAVARALEKCRPLMPTPVRPGAGASSPT</sequence>
<feature type="chain" id="PRO_5039373703" evidence="2">
    <location>
        <begin position="19"/>
        <end position="172"/>
    </location>
</feature>
<evidence type="ECO:0000256" key="1">
    <source>
        <dbReference type="SAM" id="MobiDB-lite"/>
    </source>
</evidence>
<dbReference type="EMBL" id="BOOU01000059">
    <property type="protein sequence ID" value="GII79574.1"/>
    <property type="molecule type" value="Genomic_DNA"/>
</dbReference>
<gene>
    <name evidence="3" type="ORF">Sru01_45560</name>
</gene>
<accession>A0A919V1B8</accession>
<dbReference type="Proteomes" id="UP000655287">
    <property type="component" value="Unassembled WGS sequence"/>
</dbReference>
<dbReference type="RefSeq" id="WP_203989639.1">
    <property type="nucleotide sequence ID" value="NZ_BOOU01000059.1"/>
</dbReference>
<dbReference type="PROSITE" id="PS51257">
    <property type="entry name" value="PROKAR_LIPOPROTEIN"/>
    <property type="match status" value="1"/>
</dbReference>
<comment type="caution">
    <text evidence="3">The sequence shown here is derived from an EMBL/GenBank/DDBJ whole genome shotgun (WGS) entry which is preliminary data.</text>
</comment>
<keyword evidence="2" id="KW-0732">Signal</keyword>
<name>A0A919V1B8_9ACTN</name>
<evidence type="ECO:0000313" key="4">
    <source>
        <dbReference type="Proteomes" id="UP000655287"/>
    </source>
</evidence>